<evidence type="ECO:0000256" key="4">
    <source>
        <dbReference type="ARBA" id="ARBA00023136"/>
    </source>
</evidence>
<dbReference type="AlphaFoldDB" id="A0A2A2L4V9"/>
<dbReference type="SUPFAM" id="SSF103473">
    <property type="entry name" value="MFS general substrate transporter"/>
    <property type="match status" value="1"/>
</dbReference>
<dbReference type="EMBL" id="LIAE01007195">
    <property type="protein sequence ID" value="PAV81173.1"/>
    <property type="molecule type" value="Genomic_DNA"/>
</dbReference>
<organism evidence="6 7">
    <name type="scientific">Diploscapter pachys</name>
    <dbReference type="NCBI Taxonomy" id="2018661"/>
    <lineage>
        <taxon>Eukaryota</taxon>
        <taxon>Metazoa</taxon>
        <taxon>Ecdysozoa</taxon>
        <taxon>Nematoda</taxon>
        <taxon>Chromadorea</taxon>
        <taxon>Rhabditida</taxon>
        <taxon>Rhabditina</taxon>
        <taxon>Rhabditomorpha</taxon>
        <taxon>Rhabditoidea</taxon>
        <taxon>Rhabditidae</taxon>
        <taxon>Diploscapter</taxon>
    </lineage>
</organism>
<keyword evidence="7" id="KW-1185">Reference proteome</keyword>
<evidence type="ECO:0000313" key="6">
    <source>
        <dbReference type="EMBL" id="PAV81173.1"/>
    </source>
</evidence>
<feature type="transmembrane region" description="Helical" evidence="5">
    <location>
        <begin position="167"/>
        <end position="184"/>
    </location>
</feature>
<feature type="transmembrane region" description="Helical" evidence="5">
    <location>
        <begin position="119"/>
        <end position="135"/>
    </location>
</feature>
<comment type="caution">
    <text evidence="6">The sequence shown here is derived from an EMBL/GenBank/DDBJ whole genome shotgun (WGS) entry which is preliminary data.</text>
</comment>
<dbReference type="PANTHER" id="PTHR23507">
    <property type="entry name" value="ZGC:174356"/>
    <property type="match status" value="1"/>
</dbReference>
<feature type="transmembrane region" description="Helical" evidence="5">
    <location>
        <begin position="281"/>
        <end position="304"/>
    </location>
</feature>
<evidence type="ECO:0000256" key="2">
    <source>
        <dbReference type="ARBA" id="ARBA00022692"/>
    </source>
</evidence>
<name>A0A2A2L4V9_9BILA</name>
<evidence type="ECO:0000256" key="3">
    <source>
        <dbReference type="ARBA" id="ARBA00022989"/>
    </source>
</evidence>
<keyword evidence="4 5" id="KW-0472">Membrane</keyword>
<protein>
    <recommendedName>
        <fullName evidence="8">Major facilitator superfamily (MFS) profile domain-containing protein</fullName>
    </recommendedName>
</protein>
<dbReference type="PANTHER" id="PTHR23507:SF11">
    <property type="entry name" value="SOLUTE CARRIER FAMILY RELATED"/>
    <property type="match status" value="1"/>
</dbReference>
<keyword evidence="2 5" id="KW-0812">Transmembrane</keyword>
<comment type="subcellular location">
    <subcellularLocation>
        <location evidence="1">Membrane</location>
        <topology evidence="1">Multi-pass membrane protein</topology>
    </subcellularLocation>
</comment>
<dbReference type="GO" id="GO:0022857">
    <property type="term" value="F:transmembrane transporter activity"/>
    <property type="evidence" value="ECO:0007669"/>
    <property type="project" value="TreeGrafter"/>
</dbReference>
<evidence type="ECO:0000256" key="5">
    <source>
        <dbReference type="SAM" id="Phobius"/>
    </source>
</evidence>
<dbReference type="InterPro" id="IPR036259">
    <property type="entry name" value="MFS_trans_sf"/>
</dbReference>
<evidence type="ECO:0000256" key="1">
    <source>
        <dbReference type="ARBA" id="ARBA00004141"/>
    </source>
</evidence>
<dbReference type="Proteomes" id="UP000218231">
    <property type="component" value="Unassembled WGS sequence"/>
</dbReference>
<proteinExistence type="predicted"/>
<reference evidence="6 7" key="1">
    <citation type="journal article" date="2017" name="Curr. Biol.">
        <title>Genome architecture and evolution of a unichromosomal asexual nematode.</title>
        <authorList>
            <person name="Fradin H."/>
            <person name="Zegar C."/>
            <person name="Gutwein M."/>
            <person name="Lucas J."/>
            <person name="Kovtun M."/>
            <person name="Corcoran D."/>
            <person name="Baugh L.R."/>
            <person name="Kiontke K."/>
            <person name="Gunsalus K."/>
            <person name="Fitch D.H."/>
            <person name="Piano F."/>
        </authorList>
    </citation>
    <scope>NUCLEOTIDE SEQUENCE [LARGE SCALE GENOMIC DNA]</scope>
    <source>
        <strain evidence="6">PF1309</strain>
    </source>
</reference>
<evidence type="ECO:0008006" key="8">
    <source>
        <dbReference type="Google" id="ProtNLM"/>
    </source>
</evidence>
<accession>A0A2A2L4V9</accession>
<dbReference type="OrthoDB" id="3026777at2759"/>
<feature type="transmembrane region" description="Helical" evidence="5">
    <location>
        <begin position="191"/>
        <end position="216"/>
    </location>
</feature>
<feature type="transmembrane region" description="Helical" evidence="5">
    <location>
        <begin position="29"/>
        <end position="51"/>
    </location>
</feature>
<keyword evidence="3 5" id="KW-1133">Transmembrane helix</keyword>
<dbReference type="GO" id="GO:0016020">
    <property type="term" value="C:membrane"/>
    <property type="evidence" value="ECO:0007669"/>
    <property type="project" value="UniProtKB-SubCell"/>
</dbReference>
<sequence length="311" mass="34862">MIIVSIIFSLGQYIASKLVKLMLDHQVELIVIMGIAEGLFILTILLGVLLLKSKKPKKAKLLIELPDQVHESQANLTAEEDSIPLTKIESFWQITKLSFISIYESAKIFLVPRDGHRRLFLYLCFLANFLDQFVFGEEKGLIGTYTKLAPFKWTAIQYASYKAWRPIAQILGMTFGLVVFKMLFKFRDTLIIVFAITSMGLCVLWIGLATASWMIYASLAPGSLHGLLNPLTYTFMSCIVEPDEIGKAFAISSIAQKLAGFAQTAVLQNIYIATVDWYQGFVWILMSVISLSAAVIYLLVHIVAKMERIGS</sequence>
<evidence type="ECO:0000313" key="7">
    <source>
        <dbReference type="Proteomes" id="UP000218231"/>
    </source>
</evidence>
<gene>
    <name evidence="6" type="ORF">WR25_14543</name>
</gene>
<dbReference type="Gene3D" id="1.20.1250.20">
    <property type="entry name" value="MFS general substrate transporter like domains"/>
    <property type="match status" value="1"/>
</dbReference>